<dbReference type="InterPro" id="IPR001173">
    <property type="entry name" value="Glyco_trans_2-like"/>
</dbReference>
<dbReference type="Gene3D" id="3.90.550.10">
    <property type="entry name" value="Spore Coat Polysaccharide Biosynthesis Protein SpsA, Chain A"/>
    <property type="match status" value="1"/>
</dbReference>
<dbReference type="SUPFAM" id="SSF53448">
    <property type="entry name" value="Nucleotide-diphospho-sugar transferases"/>
    <property type="match status" value="1"/>
</dbReference>
<dbReference type="Proteomes" id="UP000761423">
    <property type="component" value="Unassembled WGS sequence"/>
</dbReference>
<evidence type="ECO:0000313" key="3">
    <source>
        <dbReference type="Proteomes" id="UP000761423"/>
    </source>
</evidence>
<dbReference type="RefSeq" id="WP_166237067.1">
    <property type="nucleotide sequence ID" value="NZ_JAAJBV010000007.1"/>
</dbReference>
<protein>
    <submittedName>
        <fullName evidence="2">Glycosyltransferase family 2 protein</fullName>
    </submittedName>
</protein>
<evidence type="ECO:0000313" key="2">
    <source>
        <dbReference type="EMBL" id="NHM05043.1"/>
    </source>
</evidence>
<dbReference type="EMBL" id="JAAJBV010000007">
    <property type="protein sequence ID" value="NHM05043.1"/>
    <property type="molecule type" value="Genomic_DNA"/>
</dbReference>
<dbReference type="Pfam" id="PF00535">
    <property type="entry name" value="Glycos_transf_2"/>
    <property type="match status" value="1"/>
</dbReference>
<proteinExistence type="predicted"/>
<comment type="caution">
    <text evidence="2">The sequence shown here is derived from an EMBL/GenBank/DDBJ whole genome shotgun (WGS) entry which is preliminary data.</text>
</comment>
<evidence type="ECO:0000259" key="1">
    <source>
        <dbReference type="Pfam" id="PF00535"/>
    </source>
</evidence>
<gene>
    <name evidence="2" type="ORF">G4L40_10040</name>
</gene>
<organism evidence="2 3">
    <name type="scientific">Flavobacterium celericrescens</name>
    <dbReference type="NCBI Taxonomy" id="2709780"/>
    <lineage>
        <taxon>Bacteria</taxon>
        <taxon>Pseudomonadati</taxon>
        <taxon>Bacteroidota</taxon>
        <taxon>Flavobacteriia</taxon>
        <taxon>Flavobacteriales</taxon>
        <taxon>Flavobacteriaceae</taxon>
        <taxon>Flavobacterium</taxon>
    </lineage>
</organism>
<accession>A0ABX0ICX2</accession>
<keyword evidence="3" id="KW-1185">Reference proteome</keyword>
<dbReference type="CDD" id="cd00761">
    <property type="entry name" value="Glyco_tranf_GTA_type"/>
    <property type="match status" value="1"/>
</dbReference>
<name>A0ABX0ICX2_9FLAO</name>
<sequence length="342" mass="39868">MRKGANISKDVILESSVSSHRVIIPLYIPHEEDYYKESYQIFEYCLFSIIKTSVTKLKISVVSNNSCNSVNDKLYALQKQGYIDELIIENEAIGKVNSILKALRTAEERLITITDADVLFCNGWEAAVVEVFEAFPKAGAVCPVPVFRKQLHLTSNIWWRYLFSKKLSFSPVKNPEAMERFAQSLGWFSLEDRFKDVICTLEGKNNVLAVLGCSHFVATYKREVFEQLPRSNSKYKLGGDSEFLYTDEPVLKMGGYRLATYDNYAYHMGNHVEPWMQNVYETITEIESKKEIAHAFKKLKKSSWSYFFTERIFKKIFYFKVCYDFLLHKKGLTKEQLKKFWY</sequence>
<dbReference type="InterPro" id="IPR029044">
    <property type="entry name" value="Nucleotide-diphossugar_trans"/>
</dbReference>
<feature type="domain" description="Glycosyltransferase 2-like" evidence="1">
    <location>
        <begin position="35"/>
        <end position="158"/>
    </location>
</feature>
<reference evidence="2 3" key="1">
    <citation type="submission" date="2020-02" db="EMBL/GenBank/DDBJ databases">
        <authorList>
            <person name="Chen W.-M."/>
        </authorList>
    </citation>
    <scope>NUCLEOTIDE SEQUENCE [LARGE SCALE GENOMIC DNA]</scope>
    <source>
        <strain evidence="2 3">TWA-26</strain>
    </source>
</reference>